<dbReference type="Pfam" id="PF13968">
    <property type="entry name" value="DUF4220"/>
    <property type="match status" value="1"/>
</dbReference>
<feature type="transmembrane region" description="Helical" evidence="2">
    <location>
        <begin position="253"/>
        <end position="272"/>
    </location>
</feature>
<feature type="domain" description="DUF4220" evidence="3">
    <location>
        <begin position="32"/>
        <end position="366"/>
    </location>
</feature>
<comment type="caution">
    <text evidence="4">The sequence shown here is derived from an EMBL/GenBank/DDBJ whole genome shotgun (WGS) entry which is preliminary data.</text>
</comment>
<reference evidence="4" key="1">
    <citation type="submission" date="2020-07" db="EMBL/GenBank/DDBJ databases">
        <title>Genome sequence and genetic diversity analysis of an under-domesticated orphan crop, white fonio (Digitaria exilis).</title>
        <authorList>
            <person name="Bennetzen J.L."/>
            <person name="Chen S."/>
            <person name="Ma X."/>
            <person name="Wang X."/>
            <person name="Yssel A.E.J."/>
            <person name="Chaluvadi S.R."/>
            <person name="Johnson M."/>
            <person name="Gangashetty P."/>
            <person name="Hamidou F."/>
            <person name="Sanogo M.D."/>
            <person name="Zwaenepoel A."/>
            <person name="Wallace J."/>
            <person name="Van De Peer Y."/>
            <person name="Van Deynze A."/>
        </authorList>
    </citation>
    <scope>NUCLEOTIDE SEQUENCE</scope>
    <source>
        <tissue evidence="4">Leaves</tissue>
    </source>
</reference>
<keyword evidence="2" id="KW-1133">Transmembrane helix</keyword>
<dbReference type="Proteomes" id="UP000636709">
    <property type="component" value="Unassembled WGS sequence"/>
</dbReference>
<dbReference type="PANTHER" id="PTHR31325">
    <property type="entry name" value="OS01G0798800 PROTEIN-RELATED"/>
    <property type="match status" value="1"/>
</dbReference>
<evidence type="ECO:0000256" key="2">
    <source>
        <dbReference type="SAM" id="Phobius"/>
    </source>
</evidence>
<gene>
    <name evidence="4" type="ORF">HU200_028640</name>
</gene>
<dbReference type="AlphaFoldDB" id="A0A835C023"/>
<feature type="compositionally biased region" description="Basic and acidic residues" evidence="1">
    <location>
        <begin position="800"/>
        <end position="811"/>
    </location>
</feature>
<proteinExistence type="predicted"/>
<accession>A0A835C023</accession>
<dbReference type="InterPro" id="IPR025315">
    <property type="entry name" value="DUF4220"/>
</dbReference>
<dbReference type="EMBL" id="JACEFO010001742">
    <property type="protein sequence ID" value="KAF8712865.1"/>
    <property type="molecule type" value="Genomic_DNA"/>
</dbReference>
<evidence type="ECO:0000259" key="3">
    <source>
        <dbReference type="Pfam" id="PF13968"/>
    </source>
</evidence>
<keyword evidence="2" id="KW-0812">Transmembrane</keyword>
<feature type="region of interest" description="Disordered" evidence="1">
    <location>
        <begin position="756"/>
        <end position="811"/>
    </location>
</feature>
<sequence length="811" mass="92305">MVVLSFTIQLFLLLTGHLRRRSINGLLRVAIWLAYVAADFVAVYALGLFSQCEEKYRFGRDSFGDTSTFLWVPFLLVHLGGQDSITAFSVEDNNLWLRHLLNLGVQVTLAMAVFWKSFHRISSHVLIPASFVFITGVIKYGERIWALRTGSRDGLGKSSKKQPPVQSNLNGNICCSRARASYALQIVHHAQGLFVGRTMLQLGRRAKKDFENYCQTPGDDVEEKLKIVMMEIGMMFDLLYTKAMVLQRLTGRIFRCAAQISMVVAFVLFLIAERQQVHNQNRANIAVSYTLFVGAIFMEVCSIATEITSPWTRAHLKENSFLHQLFSSSSNKAFCDMKAIIQCKNNNVQWLSSCQYCSMGQFNFTDFSISHASTSTVTCKVVSALGLRKQWGNIWFMKRVEAHGIARYFVEWFDSKSPEERFRPLRLRRRLNYTLCLPFEHALYRLHIYTDLHISRNFDNVPDKSSSHADDVMLLKEECEKLSNYMCYLKSEYPSMLPISSEVRDGTVEPEAQRWKKNCGRLRIVEHQAGEWYNPSEPDSACPFEPVGESEADLKQSLEEIREMWMRLLIYAAGKCNGEQHARQLSKGGELLTFVWLLMLHHGLGDAATEVKLLTSDDPNIAELGSVVAAEGANFARRPEEPRYAFDFRQRQRSTWEADQRQQLVQLASTLQHVVPQVLAQGMMENGQELISELIQQLLSGDSKDHSNEAPAGASPERDQLQLARQIEHTLPQLLAKVIQVNATEVIDQINKQFLSGERQDSTSSEAEKEDDTPQMSDKEEETREGTPLEIVDEEVVSSEVEREQHQPVED</sequence>
<protein>
    <recommendedName>
        <fullName evidence="3">DUF4220 domain-containing protein</fullName>
    </recommendedName>
</protein>
<dbReference type="InterPro" id="IPR007658">
    <property type="entry name" value="DUF594"/>
</dbReference>
<evidence type="ECO:0000256" key="1">
    <source>
        <dbReference type="SAM" id="MobiDB-lite"/>
    </source>
</evidence>
<evidence type="ECO:0000313" key="4">
    <source>
        <dbReference type="EMBL" id="KAF8712865.1"/>
    </source>
</evidence>
<organism evidence="4 5">
    <name type="scientific">Digitaria exilis</name>
    <dbReference type="NCBI Taxonomy" id="1010633"/>
    <lineage>
        <taxon>Eukaryota</taxon>
        <taxon>Viridiplantae</taxon>
        <taxon>Streptophyta</taxon>
        <taxon>Embryophyta</taxon>
        <taxon>Tracheophyta</taxon>
        <taxon>Spermatophyta</taxon>
        <taxon>Magnoliopsida</taxon>
        <taxon>Liliopsida</taxon>
        <taxon>Poales</taxon>
        <taxon>Poaceae</taxon>
        <taxon>PACMAD clade</taxon>
        <taxon>Panicoideae</taxon>
        <taxon>Panicodae</taxon>
        <taxon>Paniceae</taxon>
        <taxon>Anthephorinae</taxon>
        <taxon>Digitaria</taxon>
    </lineage>
</organism>
<dbReference type="OrthoDB" id="590307at2759"/>
<keyword evidence="2" id="KW-0472">Membrane</keyword>
<name>A0A835C023_9POAL</name>
<evidence type="ECO:0000313" key="5">
    <source>
        <dbReference type="Proteomes" id="UP000636709"/>
    </source>
</evidence>
<dbReference type="Pfam" id="PF04578">
    <property type="entry name" value="DUF594"/>
    <property type="match status" value="1"/>
</dbReference>
<feature type="transmembrane region" description="Helical" evidence="2">
    <location>
        <begin position="29"/>
        <end position="49"/>
    </location>
</feature>
<keyword evidence="5" id="KW-1185">Reference proteome</keyword>
<feature type="compositionally biased region" description="Basic and acidic residues" evidence="1">
    <location>
        <begin position="777"/>
        <end position="787"/>
    </location>
</feature>